<reference evidence="1 2" key="1">
    <citation type="submission" date="2013-11" db="EMBL/GenBank/DDBJ databases">
        <title>Opisthorchis viverrini - life in the bile duct.</title>
        <authorList>
            <person name="Young N.D."/>
            <person name="Nagarajan N."/>
            <person name="Lin S.J."/>
            <person name="Korhonen P.K."/>
            <person name="Jex A.R."/>
            <person name="Hall R.S."/>
            <person name="Safavi-Hemami H."/>
            <person name="Kaewkong W."/>
            <person name="Bertrand D."/>
            <person name="Gao S."/>
            <person name="Seet Q."/>
            <person name="Wongkham S."/>
            <person name="Teh B.T."/>
            <person name="Wongkham C."/>
            <person name="Intapan P.M."/>
            <person name="Maleewong W."/>
            <person name="Yang X."/>
            <person name="Hu M."/>
            <person name="Wang Z."/>
            <person name="Hofmann A."/>
            <person name="Sternberg P.W."/>
            <person name="Tan P."/>
            <person name="Wang J."/>
            <person name="Gasser R.B."/>
        </authorList>
    </citation>
    <scope>NUCLEOTIDE SEQUENCE [LARGE SCALE GENOMIC DNA]</scope>
</reference>
<accession>A0A075A7J2</accession>
<keyword evidence="2" id="KW-1185">Reference proteome</keyword>
<dbReference type="EMBL" id="KL596643">
    <property type="protein sequence ID" value="KER31625.1"/>
    <property type="molecule type" value="Genomic_DNA"/>
</dbReference>
<sequence>MNDHTTKVALAWLQTPYVGQISRGALSAQPCESYSYASYVTRPGRVQLGGHKQKTTRFIY</sequence>
<dbReference type="Proteomes" id="UP000054324">
    <property type="component" value="Unassembled WGS sequence"/>
</dbReference>
<organism evidence="1 2">
    <name type="scientific">Opisthorchis viverrini</name>
    <name type="common">Southeast Asian liver fluke</name>
    <dbReference type="NCBI Taxonomy" id="6198"/>
    <lineage>
        <taxon>Eukaryota</taxon>
        <taxon>Metazoa</taxon>
        <taxon>Spiralia</taxon>
        <taxon>Lophotrochozoa</taxon>
        <taxon>Platyhelminthes</taxon>
        <taxon>Trematoda</taxon>
        <taxon>Digenea</taxon>
        <taxon>Opisthorchiida</taxon>
        <taxon>Opisthorchiata</taxon>
        <taxon>Opisthorchiidae</taxon>
        <taxon>Opisthorchis</taxon>
    </lineage>
</organism>
<proteinExistence type="predicted"/>
<name>A0A075A7J2_OPIVI</name>
<evidence type="ECO:0000313" key="2">
    <source>
        <dbReference type="Proteomes" id="UP000054324"/>
    </source>
</evidence>
<dbReference type="RefSeq" id="XP_009164576.1">
    <property type="nucleotide sequence ID" value="XM_009166312.1"/>
</dbReference>
<dbReference type="AlphaFoldDB" id="A0A075A7J2"/>
<protein>
    <submittedName>
        <fullName evidence="1">Uncharacterized protein</fullName>
    </submittedName>
</protein>
<dbReference type="KEGG" id="ovi:T265_02138"/>
<dbReference type="GeneID" id="20316326"/>
<evidence type="ECO:0000313" key="1">
    <source>
        <dbReference type="EMBL" id="KER31625.1"/>
    </source>
</evidence>
<dbReference type="CTD" id="20316326"/>
<gene>
    <name evidence="1" type="ORF">T265_02138</name>
</gene>